<dbReference type="InterPro" id="IPR016032">
    <property type="entry name" value="Sig_transdc_resp-reg_C-effctor"/>
</dbReference>
<gene>
    <name evidence="2" type="ORF">SAMN05444141_11298</name>
</gene>
<organism evidence="2 3">
    <name type="scientific">Pseudovibrio denitrificans</name>
    <dbReference type="NCBI Taxonomy" id="258256"/>
    <lineage>
        <taxon>Bacteria</taxon>
        <taxon>Pseudomonadati</taxon>
        <taxon>Pseudomonadota</taxon>
        <taxon>Alphaproteobacteria</taxon>
        <taxon>Hyphomicrobiales</taxon>
        <taxon>Stappiaceae</taxon>
        <taxon>Pseudovibrio</taxon>
    </lineage>
</organism>
<dbReference type="GO" id="GO:0006355">
    <property type="term" value="P:regulation of DNA-templated transcription"/>
    <property type="evidence" value="ECO:0007669"/>
    <property type="project" value="InterPro"/>
</dbReference>
<dbReference type="GO" id="GO:0003677">
    <property type="term" value="F:DNA binding"/>
    <property type="evidence" value="ECO:0007669"/>
    <property type="project" value="UniProtKB-KW"/>
</dbReference>
<dbReference type="EMBL" id="FPBD01000012">
    <property type="protein sequence ID" value="SFU16472.1"/>
    <property type="molecule type" value="Genomic_DNA"/>
</dbReference>
<evidence type="ECO:0000313" key="3">
    <source>
        <dbReference type="Proteomes" id="UP000183371"/>
    </source>
</evidence>
<sequence>MQGVHDEMVRKLYANIALGEDIGQAFAPMASSFRETLLCYKIVSLNSLQYHHMALHNTEDDMAAKIVAAGQSNPLPRFAKFAPMNGLIHTEDFISPDEIRDTDFFDLVFSDYGTFDRVRAFLIHRNGMDTAMVSVAVQSDFDGSDAVQLDKTLDTVRPHFQSAFSVALHLEQRRGLTDAYTFWLDRIPSAAFILDQGMHVAFANKQAEVFFGSNESFFIDRRGEVSSRHNGHRKLFEDAVTKCRVTSKPLGPLVLEGEAAPNPFFVVMPIDVLAETPAYLAPFVRGLQPLLCMIMDPGDRPLAELENLQHYFGISKREAELLQHLVQGASMGETSHALDISYNTARNHMARIADKVSVNSQSELVRLASDLAARVPR</sequence>
<evidence type="ECO:0000259" key="1">
    <source>
        <dbReference type="PROSITE" id="PS50043"/>
    </source>
</evidence>
<dbReference type="PRINTS" id="PR00038">
    <property type="entry name" value="HTHLUXR"/>
</dbReference>
<protein>
    <submittedName>
        <fullName evidence="2">DNA-binding transcriptional regulator, CsgD family</fullName>
    </submittedName>
</protein>
<dbReference type="RefSeq" id="WP_054785563.1">
    <property type="nucleotide sequence ID" value="NZ_FPBD01000012.1"/>
</dbReference>
<feature type="domain" description="HTH luxR-type" evidence="1">
    <location>
        <begin position="307"/>
        <end position="372"/>
    </location>
</feature>
<dbReference type="SMART" id="SM00421">
    <property type="entry name" value="HTH_LUXR"/>
    <property type="match status" value="1"/>
</dbReference>
<name>A0A1I7DXS3_9HYPH</name>
<dbReference type="SUPFAM" id="SSF46894">
    <property type="entry name" value="C-terminal effector domain of the bipartite response regulators"/>
    <property type="match status" value="1"/>
</dbReference>
<dbReference type="Proteomes" id="UP000183371">
    <property type="component" value="Unassembled WGS sequence"/>
</dbReference>
<proteinExistence type="predicted"/>
<dbReference type="PROSITE" id="PS50043">
    <property type="entry name" value="HTH_LUXR_2"/>
    <property type="match status" value="1"/>
</dbReference>
<evidence type="ECO:0000313" key="2">
    <source>
        <dbReference type="EMBL" id="SFU16472.1"/>
    </source>
</evidence>
<accession>A0A1I7DXS3</accession>
<dbReference type="InterPro" id="IPR000792">
    <property type="entry name" value="Tscrpt_reg_LuxR_C"/>
</dbReference>
<keyword evidence="3" id="KW-1185">Reference proteome</keyword>
<reference evidence="3" key="1">
    <citation type="submission" date="2016-10" db="EMBL/GenBank/DDBJ databases">
        <authorList>
            <person name="Varghese N."/>
            <person name="Submissions S."/>
        </authorList>
    </citation>
    <scope>NUCLEOTIDE SEQUENCE [LARGE SCALE GENOMIC DNA]</scope>
    <source>
        <strain evidence="3">DSM 17465</strain>
    </source>
</reference>
<dbReference type="Pfam" id="PF00196">
    <property type="entry name" value="GerE"/>
    <property type="match status" value="1"/>
</dbReference>
<dbReference type="AlphaFoldDB" id="A0A1I7DXS3"/>
<dbReference type="InterPro" id="IPR036388">
    <property type="entry name" value="WH-like_DNA-bd_sf"/>
</dbReference>
<keyword evidence="2" id="KW-0238">DNA-binding</keyword>
<dbReference type="Gene3D" id="1.10.10.10">
    <property type="entry name" value="Winged helix-like DNA-binding domain superfamily/Winged helix DNA-binding domain"/>
    <property type="match status" value="1"/>
</dbReference>